<feature type="region of interest" description="Disordered" evidence="1">
    <location>
        <begin position="203"/>
        <end position="250"/>
    </location>
</feature>
<organism evidence="2 3">
    <name type="scientific">Caerostris darwini</name>
    <dbReference type="NCBI Taxonomy" id="1538125"/>
    <lineage>
        <taxon>Eukaryota</taxon>
        <taxon>Metazoa</taxon>
        <taxon>Ecdysozoa</taxon>
        <taxon>Arthropoda</taxon>
        <taxon>Chelicerata</taxon>
        <taxon>Arachnida</taxon>
        <taxon>Araneae</taxon>
        <taxon>Araneomorphae</taxon>
        <taxon>Entelegynae</taxon>
        <taxon>Araneoidea</taxon>
        <taxon>Araneidae</taxon>
        <taxon>Caerostris</taxon>
    </lineage>
</organism>
<feature type="region of interest" description="Disordered" evidence="1">
    <location>
        <begin position="138"/>
        <end position="170"/>
    </location>
</feature>
<dbReference type="AlphaFoldDB" id="A0AAV4PQ00"/>
<evidence type="ECO:0000313" key="2">
    <source>
        <dbReference type="EMBL" id="GIX99058.1"/>
    </source>
</evidence>
<dbReference type="Proteomes" id="UP001054837">
    <property type="component" value="Unassembled WGS sequence"/>
</dbReference>
<keyword evidence="3" id="KW-1185">Reference proteome</keyword>
<reference evidence="2 3" key="1">
    <citation type="submission" date="2021-06" db="EMBL/GenBank/DDBJ databases">
        <title>Caerostris darwini draft genome.</title>
        <authorList>
            <person name="Kono N."/>
            <person name="Arakawa K."/>
        </authorList>
    </citation>
    <scope>NUCLEOTIDE SEQUENCE [LARGE SCALE GENOMIC DNA]</scope>
</reference>
<protein>
    <recommendedName>
        <fullName evidence="4">K Homology domain-containing protein</fullName>
    </recommendedName>
</protein>
<feature type="compositionally biased region" description="Basic and acidic residues" evidence="1">
    <location>
        <begin position="203"/>
        <end position="236"/>
    </location>
</feature>
<gene>
    <name evidence="2" type="ORF">CDAR_97321</name>
</gene>
<name>A0AAV4PQ00_9ARAC</name>
<evidence type="ECO:0000313" key="3">
    <source>
        <dbReference type="Proteomes" id="UP001054837"/>
    </source>
</evidence>
<dbReference type="EMBL" id="BPLQ01003267">
    <property type="protein sequence ID" value="GIX99058.1"/>
    <property type="molecule type" value="Genomic_DNA"/>
</dbReference>
<comment type="caution">
    <text evidence="2">The sequence shown here is derived from an EMBL/GenBank/DDBJ whole genome shotgun (WGS) entry which is preliminary data.</text>
</comment>
<proteinExistence type="predicted"/>
<evidence type="ECO:0000256" key="1">
    <source>
        <dbReference type="SAM" id="MobiDB-lite"/>
    </source>
</evidence>
<sequence length="250" mass="27474">MTRKYMALVARNSSEFLFKHPALHPPIVRLKSSGDVIIACIDCSTMTHLEGRIVLIEEDAHQEEMCRTLRGSMVNRLVGCVVGRCGQNAEEIRKRRISYDAFKLPKTLSCLVKFNGKSKRRTTISVLGIFNDDVHDDDGHGDHDDDDHGDRGGGDHDDRGDRGDGDHGVHDDGDDALLLSLHQSKRRSTIAVLNVFNDDVHDDDGHDDHDGGDHGGRDGGGHGGRGDRDDGDHDVHDDGDDALLPCLHQV</sequence>
<evidence type="ECO:0008006" key="4">
    <source>
        <dbReference type="Google" id="ProtNLM"/>
    </source>
</evidence>
<accession>A0AAV4PQ00</accession>